<evidence type="ECO:0000313" key="6">
    <source>
        <dbReference type="RefSeq" id="XP_054832755.1"/>
    </source>
</evidence>
<dbReference type="RefSeq" id="XP_054832755.1">
    <property type="nucleotide sequence ID" value="XM_054976780.1"/>
</dbReference>
<dbReference type="PANTHER" id="PTHR19944">
    <property type="entry name" value="MHC CLASS II-RELATED"/>
    <property type="match status" value="1"/>
</dbReference>
<dbReference type="InterPro" id="IPR011162">
    <property type="entry name" value="MHC_I/II-like_Ag-recog"/>
</dbReference>
<dbReference type="Pfam" id="PF00969">
    <property type="entry name" value="MHC_II_beta"/>
    <property type="match status" value="1"/>
</dbReference>
<feature type="compositionally biased region" description="Gly residues" evidence="3">
    <location>
        <begin position="30"/>
        <end position="44"/>
    </location>
</feature>
<dbReference type="InterPro" id="IPR050160">
    <property type="entry name" value="MHC/Immunoglobulin"/>
</dbReference>
<evidence type="ECO:0000313" key="5">
    <source>
        <dbReference type="Proteomes" id="UP001190640"/>
    </source>
</evidence>
<dbReference type="Proteomes" id="UP001190640">
    <property type="component" value="Chromosome 4"/>
</dbReference>
<protein>
    <submittedName>
        <fullName evidence="6">SMH class II histocompatibility antigen, beta-1 chain-like</fullName>
    </submittedName>
</protein>
<dbReference type="SMART" id="SM00921">
    <property type="entry name" value="MHC_II_beta"/>
    <property type="match status" value="1"/>
</dbReference>
<keyword evidence="1" id="KW-1015">Disulfide bond</keyword>
<dbReference type="KEGG" id="emc:129328042"/>
<dbReference type="InterPro" id="IPR000353">
    <property type="entry name" value="MHC_II_b_N"/>
</dbReference>
<dbReference type="SUPFAM" id="SSF54452">
    <property type="entry name" value="MHC antigen-recognition domain"/>
    <property type="match status" value="1"/>
</dbReference>
<dbReference type="AlphaFoldDB" id="A0AA97J805"/>
<accession>A0AA97J805</accession>
<evidence type="ECO:0000256" key="1">
    <source>
        <dbReference type="ARBA" id="ARBA00023157"/>
    </source>
</evidence>
<keyword evidence="2" id="KW-0325">Glycoprotein</keyword>
<dbReference type="Gene3D" id="3.10.320.10">
    <property type="entry name" value="Class II Histocompatibility Antigen, M Beta Chain, Chain B, domain 1"/>
    <property type="match status" value="1"/>
</dbReference>
<evidence type="ECO:0000256" key="2">
    <source>
        <dbReference type="ARBA" id="ARBA00023180"/>
    </source>
</evidence>
<evidence type="ECO:0000256" key="3">
    <source>
        <dbReference type="SAM" id="MobiDB-lite"/>
    </source>
</evidence>
<dbReference type="GeneID" id="129328042"/>
<dbReference type="InterPro" id="IPR014745">
    <property type="entry name" value="MHC_II_a/b_N"/>
</dbReference>
<feature type="region of interest" description="Disordered" evidence="3">
    <location>
        <begin position="19"/>
        <end position="83"/>
    </location>
</feature>
<dbReference type="PANTHER" id="PTHR19944:SF99">
    <property type="entry name" value="HLA CLASS II HISTOCOMPATIBILITY ANTIGEN, DRB1 BETA CHAIN"/>
    <property type="match status" value="1"/>
</dbReference>
<reference evidence="6" key="1">
    <citation type="submission" date="2025-08" db="UniProtKB">
        <authorList>
            <consortium name="RefSeq"/>
        </authorList>
    </citation>
    <scope>IDENTIFICATION</scope>
    <source>
        <tissue evidence="6">Blood</tissue>
    </source>
</reference>
<feature type="domain" description="MHC class II beta chain N-terminal" evidence="4">
    <location>
        <begin position="99"/>
        <end position="174"/>
    </location>
</feature>
<dbReference type="GO" id="GO:0042613">
    <property type="term" value="C:MHC class II protein complex"/>
    <property type="evidence" value="ECO:0007669"/>
    <property type="project" value="InterPro"/>
</dbReference>
<gene>
    <name evidence="6" type="primary">LOC129328042</name>
</gene>
<dbReference type="GO" id="GO:0019882">
    <property type="term" value="P:antigen processing and presentation"/>
    <property type="evidence" value="ECO:0007669"/>
    <property type="project" value="InterPro"/>
</dbReference>
<dbReference type="GO" id="GO:0006955">
    <property type="term" value="P:immune response"/>
    <property type="evidence" value="ECO:0007669"/>
    <property type="project" value="InterPro"/>
</dbReference>
<sequence>MLSFLPGFQCTATRAQNCATRQPSGSPWVSGGGGVHAGLQQNGGGEERQPGAPWTALLPAASRGANGLGTPPPSAPEAASPSRPPLLSAAAHFLAQAKCECRFAHGAAGELRYLERHIYDRQEFVRFDSRRGRYEAVAELGEDWAAYWNSQPEILQNTRGAAQRFCRHNHEAWALLIAMQGSFFGGGPSPAKYLAS</sequence>
<evidence type="ECO:0000259" key="4">
    <source>
        <dbReference type="SMART" id="SM00921"/>
    </source>
</evidence>
<name>A0AA97J805_EUBMA</name>
<proteinExistence type="predicted"/>
<keyword evidence="5" id="KW-1185">Reference proteome</keyword>
<organism evidence="5 6">
    <name type="scientific">Eublepharis macularius</name>
    <name type="common">Leopard gecko</name>
    <name type="synonym">Cyrtodactylus macularius</name>
    <dbReference type="NCBI Taxonomy" id="481883"/>
    <lineage>
        <taxon>Eukaryota</taxon>
        <taxon>Metazoa</taxon>
        <taxon>Chordata</taxon>
        <taxon>Craniata</taxon>
        <taxon>Vertebrata</taxon>
        <taxon>Euteleostomi</taxon>
        <taxon>Lepidosauria</taxon>
        <taxon>Squamata</taxon>
        <taxon>Bifurcata</taxon>
        <taxon>Gekkota</taxon>
        <taxon>Eublepharidae</taxon>
        <taxon>Eublepharinae</taxon>
        <taxon>Eublepharis</taxon>
    </lineage>
</organism>